<dbReference type="SUPFAM" id="SSF50978">
    <property type="entry name" value="WD40 repeat-like"/>
    <property type="match status" value="1"/>
</dbReference>
<proteinExistence type="predicted"/>
<evidence type="ECO:0008006" key="3">
    <source>
        <dbReference type="Google" id="ProtNLM"/>
    </source>
</evidence>
<name>A0ABR2KG00_9EUKA</name>
<evidence type="ECO:0000313" key="1">
    <source>
        <dbReference type="EMBL" id="KAK8889382.1"/>
    </source>
</evidence>
<reference evidence="1 2" key="1">
    <citation type="submission" date="2024-04" db="EMBL/GenBank/DDBJ databases">
        <title>Tritrichomonas musculus Genome.</title>
        <authorList>
            <person name="Alves-Ferreira E."/>
            <person name="Grigg M."/>
            <person name="Lorenzi H."/>
            <person name="Galac M."/>
        </authorList>
    </citation>
    <scope>NUCLEOTIDE SEQUENCE [LARGE SCALE GENOMIC DNA]</scope>
    <source>
        <strain evidence="1 2">EAF2021</strain>
    </source>
</reference>
<gene>
    <name evidence="1" type="ORF">M9Y10_034128</name>
</gene>
<dbReference type="InterPro" id="IPR036322">
    <property type="entry name" value="WD40_repeat_dom_sf"/>
</dbReference>
<accession>A0ABR2KG00</accession>
<organism evidence="1 2">
    <name type="scientific">Tritrichomonas musculus</name>
    <dbReference type="NCBI Taxonomy" id="1915356"/>
    <lineage>
        <taxon>Eukaryota</taxon>
        <taxon>Metamonada</taxon>
        <taxon>Parabasalia</taxon>
        <taxon>Tritrichomonadida</taxon>
        <taxon>Tritrichomonadidae</taxon>
        <taxon>Tritrichomonas</taxon>
    </lineage>
</organism>
<evidence type="ECO:0000313" key="2">
    <source>
        <dbReference type="Proteomes" id="UP001470230"/>
    </source>
</evidence>
<comment type="caution">
    <text evidence="1">The sequence shown here is derived from an EMBL/GenBank/DDBJ whole genome shotgun (WGS) entry which is preliminary data.</text>
</comment>
<protein>
    <recommendedName>
        <fullName evidence="3">DUF4704 domain-containing protein</fullName>
    </recommendedName>
</protein>
<dbReference type="Proteomes" id="UP001470230">
    <property type="component" value="Unassembled WGS sequence"/>
</dbReference>
<dbReference type="EMBL" id="JAPFFF010000005">
    <property type="protein sequence ID" value="KAK8889382.1"/>
    <property type="molecule type" value="Genomic_DNA"/>
</dbReference>
<sequence length="1620" mass="185640">MEVQLPPIASKKEIQNFISNIKSFNIQAQSYHVAKDIFAPTQYTVSIYSTPKDKNGQEPSIMKLKSIQSLISFFNQSQIPIEEEIQLSTLDPMISLIYSGPFGLKIRFSIYIRSISLLIKYLLSNEIPPYDRVNKNLTQKTIEAILSLPVKSLFYPEIYQHPFFDFDLINYQFSSPTSICVSNDNVYTCSKDGIVTRYLKGRFPSISKGVYKIPNNFGSCSMVYLNNKLYFIGLNQKCIIINIEESTISNIFTSLFSYPSISDGYYLYSVILDKKPRVRIFDSKFERARKSIKLQMPDSISLSITMPISTNGSFINFIDNDKCHIFSVITGRYITTQKISASIQSIAYDYTYNGFICLSENGLVEVPAKSTVPPWLINYQLKNNDNIINYNEKTGFRDCIIEALGMHAIQYVGGGNDIPLSMFDETCISSLMALLTALMNQKDGLLNENAIISVLSMLQVKIRRFSQIPSEIDQKLIQFFSENRFTFARRAASFLFLSCLSLFEKQWTKEYTKLLRLVVDDKSCSDFTFSFLTLFSFDIPDLDDQLLLSILNLMVNSTSNQRCKAVSILSTIQERLMSNLPATESLFTSYVTHLMLKMTENWTASLSSSAGYSEIASSTCFTAAKVLEMQIMKNIERITLPLIVTERFFAVSMMQQIGNDSDEQSIKNQQIFNGLLFFALFFAFKGIETNSFVVCSQKVDCNHSQISIEDFENFTKTKKFELLVNCANESNWSDKSEVTNFLKETIEKVDDAEELEKRVEQLRSIQPQPLRKIKNFLITGEFNVVKHQDSAIFQLMNHSQWIPSSFSRLIFGFFLGKIEKFQDDFLCVPRDVLCRFVQSCPTTLLLPLSLIQFSQVKLVESSMDFLDMQCSYDKISTYISKDQSDEFIQPLLNLKSSNERIVHRALLAAVIGFRKSEMNEVTDEIIQKLVYCRKAVTSIKMVKLLLEIVKIFALKNDRRIFLFIVELIGGCVLKKSDIFPNAKNQRVMFQFAFEFVEFSRELLIKSDSFRSFLTSKSVLGNASEDQNKNLQSELNNNDINVIKKTAFLTIVNNTFSFPVVGSTFSVVNFHMEKVTSKITKISKNGHKITLENGNTYDIRNIFEYNVTSPHQISSEIFNDDQILKIVDFFNKFYKYFKLNRTAMELTINNSELSLKLRPLISILYFTSLCCLSSSPKFILKFTGIYSLSANIASSSDSLILLPATSPSTDTCSVSEEDELFFIEPINDKTVFRRFWEFYTQPSTKEFSVFPIEKDGFATSPISPTTHFSVRFHFLTMCEVTLYCCFPGSKSMCEMRDSSFHNCVESYVFHELNEQALVYQTVTFSDYFDFVFDSDSQQVSMTSQDKSVTFPIFNSALFYSICMKVKSVTFEILNNQWPLDKLNSFESFDFSLFKLCRFNHLATRPCRSFEDSFLNELGIIIRNMCMKTIIPNMAKVKPIEASLSVSYLNVKLSNFDELFKNSNCKLKTRIKNNDDIVFNSNFDIQKMIDFFLTYVKKILSGNVVNLIWRNNSYAKPVKKGTIVYNGVLFAPGVIKVANDNIEIDIDCFVVPKEHLNRTAIELLMFFKNALIFCKETNNDHAFNEIADIMKKCQKEKIPGFTETDLKSVDTIISEVEELCST</sequence>
<keyword evidence="2" id="KW-1185">Reference proteome</keyword>